<evidence type="ECO:0000313" key="3">
    <source>
        <dbReference type="Proteomes" id="UP001298681"/>
    </source>
</evidence>
<evidence type="ECO:0000259" key="1">
    <source>
        <dbReference type="Pfam" id="PF04296"/>
    </source>
</evidence>
<dbReference type="SUPFAM" id="SSF64376">
    <property type="entry name" value="YlxR-like"/>
    <property type="match status" value="1"/>
</dbReference>
<dbReference type="Gene3D" id="3.30.1230.10">
    <property type="entry name" value="YlxR-like"/>
    <property type="match status" value="1"/>
</dbReference>
<dbReference type="InterPro" id="IPR035931">
    <property type="entry name" value="YlxR-like_sf"/>
</dbReference>
<organism evidence="2 3">
    <name type="scientific">Anaeromassilibacillus senegalensis</name>
    <dbReference type="NCBI Taxonomy" id="1673717"/>
    <lineage>
        <taxon>Bacteria</taxon>
        <taxon>Bacillati</taxon>
        <taxon>Bacillota</taxon>
        <taxon>Clostridia</taxon>
        <taxon>Eubacteriales</taxon>
        <taxon>Acutalibacteraceae</taxon>
        <taxon>Anaeromassilibacillus</taxon>
    </lineage>
</organism>
<proteinExistence type="predicted"/>
<protein>
    <submittedName>
        <fullName evidence="2">YlxR family protein</fullName>
    </submittedName>
</protein>
<dbReference type="PANTHER" id="PTHR34215">
    <property type="entry name" value="BLL0784 PROTEIN"/>
    <property type="match status" value="1"/>
</dbReference>
<name>A0ABS9MLC0_9FIRM</name>
<dbReference type="EMBL" id="JAKNHQ010000019">
    <property type="protein sequence ID" value="MCG4611619.1"/>
    <property type="molecule type" value="Genomic_DNA"/>
</dbReference>
<dbReference type="Proteomes" id="UP001298681">
    <property type="component" value="Unassembled WGS sequence"/>
</dbReference>
<accession>A0ABS9MLC0</accession>
<feature type="domain" description="YlxR" evidence="1">
    <location>
        <begin position="9"/>
        <end position="82"/>
    </location>
</feature>
<dbReference type="RefSeq" id="WP_087235076.1">
    <property type="nucleotide sequence ID" value="NZ_JAKNHQ010000019.1"/>
</dbReference>
<evidence type="ECO:0000313" key="2">
    <source>
        <dbReference type="EMBL" id="MCG4611619.1"/>
    </source>
</evidence>
<dbReference type="Pfam" id="PF04296">
    <property type="entry name" value="YlxR"/>
    <property type="match status" value="1"/>
</dbReference>
<sequence length="87" mass="9776">MHQKRVPLRMCAGCGESKPKKELVRVVRSPEGEISLDLTGKKPGRGAYVCKSADCLRAARKARRLERAFSCQIPAEVYDRMEEEIGK</sequence>
<dbReference type="InterPro" id="IPR007393">
    <property type="entry name" value="YlxR_dom"/>
</dbReference>
<reference evidence="2 3" key="1">
    <citation type="submission" date="2022-01" db="EMBL/GenBank/DDBJ databases">
        <title>Collection of gut derived symbiotic bacterial strains cultured from healthy donors.</title>
        <authorList>
            <person name="Lin H."/>
            <person name="Kohout C."/>
            <person name="Waligurski E."/>
            <person name="Pamer E.G."/>
        </authorList>
    </citation>
    <scope>NUCLEOTIDE SEQUENCE [LARGE SCALE GENOMIC DNA]</scope>
    <source>
        <strain evidence="2 3">DFI.7.58</strain>
    </source>
</reference>
<gene>
    <name evidence="2" type="ORF">L0P57_11855</name>
</gene>
<dbReference type="NCBIfam" id="NF047356">
    <property type="entry name" value="RNA_bind_RnpM"/>
    <property type="match status" value="1"/>
</dbReference>
<keyword evidence="3" id="KW-1185">Reference proteome</keyword>
<dbReference type="InterPro" id="IPR037465">
    <property type="entry name" value="YlxR"/>
</dbReference>
<dbReference type="PANTHER" id="PTHR34215:SF1">
    <property type="entry name" value="YLXR DOMAIN-CONTAINING PROTEIN"/>
    <property type="match status" value="1"/>
</dbReference>
<dbReference type="CDD" id="cd00279">
    <property type="entry name" value="YlxR"/>
    <property type="match status" value="1"/>
</dbReference>
<comment type="caution">
    <text evidence="2">The sequence shown here is derived from an EMBL/GenBank/DDBJ whole genome shotgun (WGS) entry which is preliminary data.</text>
</comment>